<dbReference type="Pfam" id="PF11927">
    <property type="entry name" value="HODM_asu-like"/>
    <property type="match status" value="1"/>
</dbReference>
<evidence type="ECO:0000313" key="2">
    <source>
        <dbReference type="EMBL" id="KZT74535.1"/>
    </source>
</evidence>
<evidence type="ECO:0000313" key="3">
    <source>
        <dbReference type="Proteomes" id="UP000076727"/>
    </source>
</evidence>
<feature type="region of interest" description="Disordered" evidence="1">
    <location>
        <begin position="46"/>
        <end position="71"/>
    </location>
</feature>
<dbReference type="OrthoDB" id="497541at2759"/>
<evidence type="ECO:0000256" key="1">
    <source>
        <dbReference type="SAM" id="MobiDB-lite"/>
    </source>
</evidence>
<reference evidence="2 3" key="1">
    <citation type="journal article" date="2016" name="Mol. Biol. Evol.">
        <title>Comparative Genomics of Early-Diverging Mushroom-Forming Fungi Provides Insights into the Origins of Lignocellulose Decay Capabilities.</title>
        <authorList>
            <person name="Nagy L.G."/>
            <person name="Riley R."/>
            <person name="Tritt A."/>
            <person name="Adam C."/>
            <person name="Daum C."/>
            <person name="Floudas D."/>
            <person name="Sun H."/>
            <person name="Yadav J.S."/>
            <person name="Pangilinan J."/>
            <person name="Larsson K.H."/>
            <person name="Matsuura K."/>
            <person name="Barry K."/>
            <person name="Labutti K."/>
            <person name="Kuo R."/>
            <person name="Ohm R.A."/>
            <person name="Bhattacharya S.S."/>
            <person name="Shirouzu T."/>
            <person name="Yoshinaga Y."/>
            <person name="Martin F.M."/>
            <person name="Grigoriev I.V."/>
            <person name="Hibbett D.S."/>
        </authorList>
    </citation>
    <scope>NUCLEOTIDE SEQUENCE [LARGE SCALE GENOMIC DNA]</scope>
    <source>
        <strain evidence="2 3">L-15889</strain>
    </source>
</reference>
<evidence type="ECO:0008006" key="4">
    <source>
        <dbReference type="Google" id="ProtNLM"/>
    </source>
</evidence>
<dbReference type="EMBL" id="KV429033">
    <property type="protein sequence ID" value="KZT74535.1"/>
    <property type="molecule type" value="Genomic_DNA"/>
</dbReference>
<sequence length="470" mass="53986">MATPGFSILGVELDWKYAAACMVAGLAVAALWLAGSVYRSCVDQSDHRKGDVGEAPSNERKGISTQDREPGEWSPVKFDYPHVKPFEEDILNVKPIPYRPFKWGEYHVTMGIRSMPWDEWIELDRQFYEYHKITDFRIQTRPNRVIMYHPPQPGIVGSARPAAEELVQELAEFLVRRYPALYSVTRYEKGERSRGGWYGAGQVRTITIMPLQVTYDLGSEEPLKVANLLVQEDWAIMMEGTDGQYWLKAGAVCKPGFWRLQDKLGMPLDEIHLSGNVPQFKSKLQLSMSRFFRRMPVDKPVTRNNYFFQVVKQPELQSQDDPAVHVDPTELSWSRTMHGFEDKKDFERAALIREEKEIDTENVAERESKDLLDPSTVFLRTERQTLRRLPKTGAIVFTIRVYQTPITDLAKEPGVPGRLASSIRGWSEDVAQYKDLFAYKDILQYLDAQHADQLERGLVGSQPQNSVYPF</sequence>
<protein>
    <recommendedName>
        <fullName evidence="4">HRQ family protein</fullName>
    </recommendedName>
</protein>
<name>A0A165U842_9APHY</name>
<dbReference type="Proteomes" id="UP000076727">
    <property type="component" value="Unassembled WGS sequence"/>
</dbReference>
<dbReference type="InterPro" id="IPR021848">
    <property type="entry name" value="HODM_asu-like"/>
</dbReference>
<proteinExistence type="predicted"/>
<keyword evidence="3" id="KW-1185">Reference proteome</keyword>
<accession>A0A165U842</accession>
<gene>
    <name evidence="2" type="ORF">DAEQUDRAFT_734812</name>
</gene>
<dbReference type="AlphaFoldDB" id="A0A165U842"/>
<organism evidence="2 3">
    <name type="scientific">Daedalea quercina L-15889</name>
    <dbReference type="NCBI Taxonomy" id="1314783"/>
    <lineage>
        <taxon>Eukaryota</taxon>
        <taxon>Fungi</taxon>
        <taxon>Dikarya</taxon>
        <taxon>Basidiomycota</taxon>
        <taxon>Agaricomycotina</taxon>
        <taxon>Agaricomycetes</taxon>
        <taxon>Polyporales</taxon>
        <taxon>Fomitopsis</taxon>
    </lineage>
</organism>
<dbReference type="STRING" id="1314783.A0A165U842"/>